<dbReference type="InterPro" id="IPR035503">
    <property type="entry name" value="IOC4-like_PWWP"/>
</dbReference>
<dbReference type="InterPro" id="IPR000313">
    <property type="entry name" value="PWWP_dom"/>
</dbReference>
<dbReference type="Pfam" id="PF00855">
    <property type="entry name" value="PWWP"/>
    <property type="match status" value="1"/>
</dbReference>
<evidence type="ECO:0000313" key="4">
    <source>
        <dbReference type="Proteomes" id="UP000190831"/>
    </source>
</evidence>
<sequence>MSSHVFQPTDIVLAKVKGFPAWPAMIIPEEIVPANVLKGRTTRPRPEQDEDEDDDDEDSNYIVYSDLLRFRKYNSVQPSYCVKFFCDDSYIWLKPSDFKLLSPAQCDEWLNSSKKKNRRLVPAYEMARRGPEGIDIWEFVEYGTNGKPDEEEYVEDEGPDAPDAPVDEIEDSGDVDEDDIDENDTSFTSDSDFDERPRKRASRRRASSPPKRPRRAAAKRSTTRTTPRRSTRSGDRKAKDEDEEAEEALELPEPPKSKSRQKKKKPQVDKYKFEDDEDWLIVGLGPQEPSLTSGNTLVSKLSQKKNLEIHNELKADLEEKLIFVNKLLVSMTVTPQKEQNVDDYHVLIDELEQCLSLKGSQDEMVTVFLGDHELLLNLRVFFNLKYAELESLGLWVRFQDWFSNVYRGEFFPDDISWSTIPTSEPESAANGKEELTNGKKA</sequence>
<dbReference type="Gene3D" id="2.30.30.140">
    <property type="match status" value="1"/>
</dbReference>
<feature type="region of interest" description="Disordered" evidence="1">
    <location>
        <begin position="421"/>
        <end position="441"/>
    </location>
</feature>
<dbReference type="EMBL" id="LT598491">
    <property type="protein sequence ID" value="SCW03918.1"/>
    <property type="molecule type" value="Genomic_DNA"/>
</dbReference>
<protein>
    <submittedName>
        <fullName evidence="3">LAFE_0H01904g1_1</fullName>
    </submittedName>
</protein>
<dbReference type="Proteomes" id="UP000190831">
    <property type="component" value="Chromosome H"/>
</dbReference>
<feature type="compositionally biased region" description="Acidic residues" evidence="1">
    <location>
        <begin position="48"/>
        <end position="58"/>
    </location>
</feature>
<evidence type="ECO:0000259" key="2">
    <source>
        <dbReference type="PROSITE" id="PS50812"/>
    </source>
</evidence>
<dbReference type="SMART" id="SM00293">
    <property type="entry name" value="PWWP"/>
    <property type="match status" value="1"/>
</dbReference>
<feature type="compositionally biased region" description="Basic and acidic residues" evidence="1">
    <location>
        <begin position="431"/>
        <end position="441"/>
    </location>
</feature>
<feature type="compositionally biased region" description="Acidic residues" evidence="1">
    <location>
        <begin position="149"/>
        <end position="184"/>
    </location>
</feature>
<proteinExistence type="predicted"/>
<organism evidence="3 4">
    <name type="scientific">Lachancea fermentati</name>
    <name type="common">Zygosaccharomyces fermentati</name>
    <dbReference type="NCBI Taxonomy" id="4955"/>
    <lineage>
        <taxon>Eukaryota</taxon>
        <taxon>Fungi</taxon>
        <taxon>Dikarya</taxon>
        <taxon>Ascomycota</taxon>
        <taxon>Saccharomycotina</taxon>
        <taxon>Saccharomycetes</taxon>
        <taxon>Saccharomycetales</taxon>
        <taxon>Saccharomycetaceae</taxon>
        <taxon>Lachancea</taxon>
    </lineage>
</organism>
<feature type="compositionally biased region" description="Basic residues" evidence="1">
    <location>
        <begin position="198"/>
        <end position="231"/>
    </location>
</feature>
<accession>A0A1G4MJ68</accession>
<dbReference type="CDD" id="cd05840">
    <property type="entry name" value="PWWP_ScIOC4-like"/>
    <property type="match status" value="1"/>
</dbReference>
<dbReference type="AlphaFoldDB" id="A0A1G4MJ68"/>
<dbReference type="STRING" id="4955.A0A1G4MJ68"/>
<name>A0A1G4MJ68_LACFM</name>
<feature type="compositionally biased region" description="Acidic residues" evidence="1">
    <location>
        <begin position="241"/>
        <end position="250"/>
    </location>
</feature>
<gene>
    <name evidence="3" type="ORF">LAFE_0H01904G</name>
</gene>
<dbReference type="OrthoDB" id="62853at2759"/>
<feature type="domain" description="PWWP" evidence="2">
    <location>
        <begin position="8"/>
        <end position="104"/>
    </location>
</feature>
<reference evidence="3 4" key="1">
    <citation type="submission" date="2016-03" db="EMBL/GenBank/DDBJ databases">
        <authorList>
            <person name="Devillers H."/>
        </authorList>
    </citation>
    <scope>NUCLEOTIDE SEQUENCE [LARGE SCALE GENOMIC DNA]</scope>
    <source>
        <strain evidence="3">CBS 6772</strain>
    </source>
</reference>
<feature type="region of interest" description="Disordered" evidence="1">
    <location>
        <begin position="38"/>
        <end position="58"/>
    </location>
</feature>
<keyword evidence="4" id="KW-1185">Reference proteome</keyword>
<feature type="region of interest" description="Disordered" evidence="1">
    <location>
        <begin position="146"/>
        <end position="269"/>
    </location>
</feature>
<evidence type="ECO:0000313" key="3">
    <source>
        <dbReference type="EMBL" id="SCW03918.1"/>
    </source>
</evidence>
<evidence type="ECO:0000256" key="1">
    <source>
        <dbReference type="SAM" id="MobiDB-lite"/>
    </source>
</evidence>
<dbReference type="PROSITE" id="PS50812">
    <property type="entry name" value="PWWP"/>
    <property type="match status" value="1"/>
</dbReference>
<dbReference type="OMA" id="WPAMIIP"/>
<dbReference type="SUPFAM" id="SSF63748">
    <property type="entry name" value="Tudor/PWWP/MBT"/>
    <property type="match status" value="1"/>
</dbReference>